<evidence type="ECO:0000313" key="3">
    <source>
        <dbReference type="Proteomes" id="UP000603708"/>
    </source>
</evidence>
<name>A0A919L6P2_9ACTN</name>
<reference evidence="2" key="1">
    <citation type="journal article" date="2014" name="Int. J. Syst. Evol. Microbiol.">
        <title>Complete genome sequence of Corynebacterium casei LMG S-19264T (=DSM 44701T), isolated from a smear-ripened cheese.</title>
        <authorList>
            <consortium name="US DOE Joint Genome Institute (JGI-PGF)"/>
            <person name="Walter F."/>
            <person name="Albersmeier A."/>
            <person name="Kalinowski J."/>
            <person name="Ruckert C."/>
        </authorList>
    </citation>
    <scope>NUCLEOTIDE SEQUENCE</scope>
    <source>
        <strain evidence="2">JCM 5069</strain>
    </source>
</reference>
<keyword evidence="3" id="KW-1185">Reference proteome</keyword>
<feature type="compositionally biased region" description="Basic and acidic residues" evidence="1">
    <location>
        <begin position="69"/>
        <end position="83"/>
    </location>
</feature>
<dbReference type="AlphaFoldDB" id="A0A919L6P2"/>
<comment type="caution">
    <text evidence="2">The sequence shown here is derived from an EMBL/GenBank/DDBJ whole genome shotgun (WGS) entry which is preliminary data.</text>
</comment>
<organism evidence="2 3">
    <name type="scientific">Streptomyces sulfonofaciens</name>
    <dbReference type="NCBI Taxonomy" id="68272"/>
    <lineage>
        <taxon>Bacteria</taxon>
        <taxon>Bacillati</taxon>
        <taxon>Actinomycetota</taxon>
        <taxon>Actinomycetes</taxon>
        <taxon>Kitasatosporales</taxon>
        <taxon>Streptomycetaceae</taxon>
        <taxon>Streptomyces</taxon>
    </lineage>
</organism>
<reference evidence="2" key="2">
    <citation type="submission" date="2020-09" db="EMBL/GenBank/DDBJ databases">
        <authorList>
            <person name="Sun Q."/>
            <person name="Ohkuma M."/>
        </authorList>
    </citation>
    <scope>NUCLEOTIDE SEQUENCE</scope>
    <source>
        <strain evidence="2">JCM 5069</strain>
    </source>
</reference>
<dbReference type="EMBL" id="BNCD01000016">
    <property type="protein sequence ID" value="GHH84716.1"/>
    <property type="molecule type" value="Genomic_DNA"/>
</dbReference>
<proteinExistence type="predicted"/>
<evidence type="ECO:0000256" key="1">
    <source>
        <dbReference type="SAM" id="MobiDB-lite"/>
    </source>
</evidence>
<accession>A0A919L6P2</accession>
<protein>
    <submittedName>
        <fullName evidence="2">Uncharacterized protein</fullName>
    </submittedName>
</protein>
<sequence>MAHTFGELVEKQQVANEAQAKFQALRDRYGPPAGEGWTDQQTETYETALRAWRDLEREVQAAVAEFAKEQRRARHEVEADVRARAGGPPAG</sequence>
<feature type="region of interest" description="Disordered" evidence="1">
    <location>
        <begin position="69"/>
        <end position="91"/>
    </location>
</feature>
<evidence type="ECO:0000313" key="2">
    <source>
        <dbReference type="EMBL" id="GHH84716.1"/>
    </source>
</evidence>
<gene>
    <name evidence="2" type="ORF">GCM10018793_49950</name>
</gene>
<dbReference type="Proteomes" id="UP000603708">
    <property type="component" value="Unassembled WGS sequence"/>
</dbReference>
<dbReference type="RefSeq" id="WP_189935764.1">
    <property type="nucleotide sequence ID" value="NZ_BNCD01000016.1"/>
</dbReference>